<accession>A0AAD1RB69</accession>
<evidence type="ECO:0000313" key="1">
    <source>
        <dbReference type="EMBL" id="CAH2246844.1"/>
    </source>
</evidence>
<feature type="non-terminal residue" evidence="1">
    <location>
        <position position="57"/>
    </location>
</feature>
<dbReference type="AlphaFoldDB" id="A0AAD1RB69"/>
<keyword evidence="2" id="KW-1185">Reference proteome</keyword>
<dbReference type="EMBL" id="OW240913">
    <property type="protein sequence ID" value="CAH2246844.1"/>
    <property type="molecule type" value="Genomic_DNA"/>
</dbReference>
<gene>
    <name evidence="1" type="ORF">PECUL_23A044768</name>
</gene>
<proteinExistence type="predicted"/>
<dbReference type="Proteomes" id="UP001295444">
    <property type="component" value="Chromosome 02"/>
</dbReference>
<name>A0AAD1RB69_PELCU</name>
<protein>
    <submittedName>
        <fullName evidence="1">Uncharacterized protein</fullName>
    </submittedName>
</protein>
<organism evidence="1 2">
    <name type="scientific">Pelobates cultripes</name>
    <name type="common">Western spadefoot toad</name>
    <dbReference type="NCBI Taxonomy" id="61616"/>
    <lineage>
        <taxon>Eukaryota</taxon>
        <taxon>Metazoa</taxon>
        <taxon>Chordata</taxon>
        <taxon>Craniata</taxon>
        <taxon>Vertebrata</taxon>
        <taxon>Euteleostomi</taxon>
        <taxon>Amphibia</taxon>
        <taxon>Batrachia</taxon>
        <taxon>Anura</taxon>
        <taxon>Pelobatoidea</taxon>
        <taxon>Pelobatidae</taxon>
        <taxon>Pelobates</taxon>
    </lineage>
</organism>
<sequence length="57" mass="6886">LNVSTSTTWRIGSRLRSFGLCFTFVMEKITTYRLWVKSSRKVFTVRLWQDQRKREGK</sequence>
<evidence type="ECO:0000313" key="2">
    <source>
        <dbReference type="Proteomes" id="UP001295444"/>
    </source>
</evidence>
<reference evidence="1" key="1">
    <citation type="submission" date="2022-03" db="EMBL/GenBank/DDBJ databases">
        <authorList>
            <person name="Alioto T."/>
            <person name="Alioto T."/>
            <person name="Gomez Garrido J."/>
        </authorList>
    </citation>
    <scope>NUCLEOTIDE SEQUENCE</scope>
</reference>
<feature type="non-terminal residue" evidence="1">
    <location>
        <position position="1"/>
    </location>
</feature>